<dbReference type="GO" id="GO:0006952">
    <property type="term" value="P:defense response"/>
    <property type="evidence" value="ECO:0007669"/>
    <property type="project" value="UniProtKB-KW"/>
</dbReference>
<evidence type="ECO:0000259" key="6">
    <source>
        <dbReference type="Pfam" id="PF00931"/>
    </source>
</evidence>
<dbReference type="SUPFAM" id="SSF52540">
    <property type="entry name" value="P-loop containing nucleoside triphosphate hydrolases"/>
    <property type="match status" value="1"/>
</dbReference>
<evidence type="ECO:0000313" key="9">
    <source>
        <dbReference type="Proteomes" id="UP000324705"/>
    </source>
</evidence>
<accession>A0A9R0XRK5</accession>
<dbReference type="Pfam" id="PF00931">
    <property type="entry name" value="NB-ARC"/>
    <property type="match status" value="1"/>
</dbReference>
<reference evidence="8 9" key="1">
    <citation type="submission" date="2017-09" db="EMBL/GenBank/DDBJ databases">
        <authorList>
            <consortium name="International Durum Wheat Genome Sequencing Consortium (IDWGSC)"/>
            <person name="Milanesi L."/>
        </authorList>
    </citation>
    <scope>NUCLEOTIDE SEQUENCE [LARGE SCALE GENOMIC DNA]</scope>
    <source>
        <strain evidence="9">cv. Svevo</strain>
    </source>
</reference>
<dbReference type="OMA" id="DIIHERP"/>
<evidence type="ECO:0000256" key="2">
    <source>
        <dbReference type="ARBA" id="ARBA00022614"/>
    </source>
</evidence>
<gene>
    <name evidence="8" type="ORF">TRITD_6Av1G001670</name>
</gene>
<evidence type="ECO:0000313" key="8">
    <source>
        <dbReference type="EMBL" id="VAI41240.1"/>
    </source>
</evidence>
<keyword evidence="3" id="KW-0677">Repeat</keyword>
<evidence type="ECO:0000256" key="1">
    <source>
        <dbReference type="ARBA" id="ARBA00008894"/>
    </source>
</evidence>
<dbReference type="Pfam" id="PF18052">
    <property type="entry name" value="Rx_N"/>
    <property type="match status" value="1"/>
</dbReference>
<dbReference type="GO" id="GO:0043531">
    <property type="term" value="F:ADP binding"/>
    <property type="evidence" value="ECO:0007669"/>
    <property type="project" value="InterPro"/>
</dbReference>
<feature type="domain" description="NB-ARC" evidence="6">
    <location>
        <begin position="175"/>
        <end position="248"/>
    </location>
</feature>
<dbReference type="PANTHER" id="PTHR19338">
    <property type="entry name" value="TRANSLOCASE OF INNER MITOCHONDRIAL MEMBRANE 13 HOMOLOG"/>
    <property type="match status" value="1"/>
</dbReference>
<dbReference type="InterPro" id="IPR027417">
    <property type="entry name" value="P-loop_NTPase"/>
</dbReference>
<organism evidence="8 9">
    <name type="scientific">Triticum turgidum subsp. durum</name>
    <name type="common">Durum wheat</name>
    <name type="synonym">Triticum durum</name>
    <dbReference type="NCBI Taxonomy" id="4567"/>
    <lineage>
        <taxon>Eukaryota</taxon>
        <taxon>Viridiplantae</taxon>
        <taxon>Streptophyta</taxon>
        <taxon>Embryophyta</taxon>
        <taxon>Tracheophyta</taxon>
        <taxon>Spermatophyta</taxon>
        <taxon>Magnoliopsida</taxon>
        <taxon>Liliopsida</taxon>
        <taxon>Poales</taxon>
        <taxon>Poaceae</taxon>
        <taxon>BOP clade</taxon>
        <taxon>Pooideae</taxon>
        <taxon>Triticodae</taxon>
        <taxon>Triticeae</taxon>
        <taxon>Triticinae</taxon>
        <taxon>Triticum</taxon>
    </lineage>
</organism>
<name>A0A9R0XRK5_TRITD</name>
<dbReference type="EMBL" id="LT934121">
    <property type="protein sequence ID" value="VAI41240.1"/>
    <property type="molecule type" value="Genomic_DNA"/>
</dbReference>
<sequence>MGMEFATGATSALLPKLGELLREGYHLKKHVKQGIKDLMAELESMQTALVKVSNVPLDQLDPLVKLWANEVRELPYVIEDSLDSFIVHFEGHELPKPHTTFVAFINNMRNKITEFKMRKKIANDIKDIKSRVRKVKERYDRYKVHDVAANLARTTVDPRLSAIYNKVSYLVGIDKPIDEIVKSLSKASHMPERSKLKTVSIVGFGGLGKTTLAKAVYDTLNKKFDYGVFVPVGQNPDMKKVLGDIIHERPTNVYYCISDGCMATHQPPEKFPF</sequence>
<dbReference type="InterPro" id="IPR002182">
    <property type="entry name" value="NB-ARC"/>
</dbReference>
<dbReference type="PANTHER" id="PTHR19338:SF69">
    <property type="entry name" value="OS07G0294100 PROTEIN"/>
    <property type="match status" value="1"/>
</dbReference>
<dbReference type="AlphaFoldDB" id="A0A9R0XRK5"/>
<proteinExistence type="inferred from homology"/>
<keyword evidence="5" id="KW-0611">Plant defense</keyword>
<keyword evidence="9" id="KW-1185">Reference proteome</keyword>
<dbReference type="Gene3D" id="1.20.5.4130">
    <property type="match status" value="1"/>
</dbReference>
<dbReference type="CDD" id="cd14798">
    <property type="entry name" value="RX-CC_like"/>
    <property type="match status" value="1"/>
</dbReference>
<evidence type="ECO:0000256" key="4">
    <source>
        <dbReference type="ARBA" id="ARBA00022741"/>
    </source>
</evidence>
<dbReference type="InterPro" id="IPR041118">
    <property type="entry name" value="Rx_N"/>
</dbReference>
<keyword evidence="4" id="KW-0547">Nucleotide-binding</keyword>
<dbReference type="Proteomes" id="UP000324705">
    <property type="component" value="Chromosome 6A"/>
</dbReference>
<dbReference type="Gene3D" id="3.40.50.300">
    <property type="entry name" value="P-loop containing nucleotide triphosphate hydrolases"/>
    <property type="match status" value="1"/>
</dbReference>
<keyword evidence="2" id="KW-0433">Leucine-rich repeat</keyword>
<feature type="domain" description="Disease resistance N-terminal" evidence="7">
    <location>
        <begin position="11"/>
        <end position="93"/>
    </location>
</feature>
<evidence type="ECO:0000256" key="3">
    <source>
        <dbReference type="ARBA" id="ARBA00022737"/>
    </source>
</evidence>
<protein>
    <submittedName>
        <fullName evidence="8">Uncharacterized protein</fullName>
    </submittedName>
</protein>
<comment type="similarity">
    <text evidence="1">Belongs to the disease resistance NB-LRR family.</text>
</comment>
<evidence type="ECO:0000259" key="7">
    <source>
        <dbReference type="Pfam" id="PF18052"/>
    </source>
</evidence>
<dbReference type="InterPro" id="IPR038005">
    <property type="entry name" value="RX-like_CC"/>
</dbReference>
<evidence type="ECO:0000256" key="5">
    <source>
        <dbReference type="ARBA" id="ARBA00022821"/>
    </source>
</evidence>
<dbReference type="Gramene" id="TRITD6Av1G001670.1">
    <property type="protein sequence ID" value="TRITD6Av1G001670.1"/>
    <property type="gene ID" value="TRITD6Av1G001670"/>
</dbReference>